<organism evidence="3 4">
    <name type="scientific">Prorocentrum cordatum</name>
    <dbReference type="NCBI Taxonomy" id="2364126"/>
    <lineage>
        <taxon>Eukaryota</taxon>
        <taxon>Sar</taxon>
        <taxon>Alveolata</taxon>
        <taxon>Dinophyceae</taxon>
        <taxon>Prorocentrales</taxon>
        <taxon>Prorocentraceae</taxon>
        <taxon>Prorocentrum</taxon>
    </lineage>
</organism>
<dbReference type="CDD" id="cd04458">
    <property type="entry name" value="CSP_CDS"/>
    <property type="match status" value="1"/>
</dbReference>
<feature type="domain" description="CSD" evidence="2">
    <location>
        <begin position="752"/>
        <end position="820"/>
    </location>
</feature>
<feature type="compositionally biased region" description="Basic residues" evidence="1">
    <location>
        <begin position="839"/>
        <end position="898"/>
    </location>
</feature>
<accession>A0ABN9TRZ8</accession>
<keyword evidence="4" id="KW-1185">Reference proteome</keyword>
<dbReference type="PANTHER" id="PTHR13491">
    <property type="entry name" value="ZCCHC10 PROTEIN"/>
    <property type="match status" value="1"/>
</dbReference>
<feature type="region of interest" description="Disordered" evidence="1">
    <location>
        <begin position="818"/>
        <end position="952"/>
    </location>
</feature>
<feature type="compositionally biased region" description="Basic residues" evidence="1">
    <location>
        <begin position="907"/>
        <end position="925"/>
    </location>
</feature>
<dbReference type="Gene3D" id="2.40.50.140">
    <property type="entry name" value="Nucleic acid-binding proteins"/>
    <property type="match status" value="1"/>
</dbReference>
<reference evidence="3" key="1">
    <citation type="submission" date="2023-10" db="EMBL/GenBank/DDBJ databases">
        <authorList>
            <person name="Chen Y."/>
            <person name="Shah S."/>
            <person name="Dougan E. K."/>
            <person name="Thang M."/>
            <person name="Chan C."/>
        </authorList>
    </citation>
    <scope>NUCLEOTIDE SEQUENCE [LARGE SCALE GENOMIC DNA]</scope>
</reference>
<name>A0ABN9TRZ8_9DINO</name>
<dbReference type="SMART" id="SM00357">
    <property type="entry name" value="CSP"/>
    <property type="match status" value="1"/>
</dbReference>
<dbReference type="InterPro" id="IPR002059">
    <property type="entry name" value="CSP_DNA-bd"/>
</dbReference>
<dbReference type="InterPro" id="IPR012340">
    <property type="entry name" value="NA-bd_OB-fold"/>
</dbReference>
<comment type="caution">
    <text evidence="3">The sequence shown here is derived from an EMBL/GenBank/DDBJ whole genome shotgun (WGS) entry which is preliminary data.</text>
</comment>
<proteinExistence type="predicted"/>
<feature type="compositionally biased region" description="Basic and acidic residues" evidence="1">
    <location>
        <begin position="823"/>
        <end position="838"/>
    </location>
</feature>
<dbReference type="InterPro" id="IPR039715">
    <property type="entry name" value="ZCCHC10"/>
</dbReference>
<evidence type="ECO:0000313" key="4">
    <source>
        <dbReference type="Proteomes" id="UP001189429"/>
    </source>
</evidence>
<protein>
    <recommendedName>
        <fullName evidence="2">CSD domain-containing protein</fullName>
    </recommendedName>
</protein>
<dbReference type="EMBL" id="CAUYUJ010015023">
    <property type="protein sequence ID" value="CAK0848943.1"/>
    <property type="molecule type" value="Genomic_DNA"/>
</dbReference>
<dbReference type="PANTHER" id="PTHR13491:SF0">
    <property type="entry name" value="ZINC FINGER CCHC DOMAIN-CONTAINING PROTEIN 10"/>
    <property type="match status" value="1"/>
</dbReference>
<sequence>MGTRTIVIEGQYGTKKVKHHEEHEVDLPERGRITPAVAPETARLAQRSLPGWDLQAEAAYPSLARFAKDENEHEEDDEEERAKRLDKRVETAAAARCSQRAALRGKRQHEQRVSSGTDGSDASAETLVRSAAQPRAAALSDPGRCSHGAVADLDRLPTAGPAAQAGALAGGGPAASAVPGCLRGDAARRLFSDWAALESEIAKQMRRYCRGRGREHFSARQAAADMTQVPGWVSGLGPGSRPATSRAGPGAQAVHYLAEAAVGKRTKRTPRFMDYKEQTEKCEYSKLVCRLTFPAAAVAARCTPTPGCLRPFAAPLPREIRSGAVAVAKVVRARGNNADHGQRNQSEVPLRRRRIGALRPLVLVVLLLVNALRIRFKGERTHGLPAQLLPLGAFKDEISASVEAKLGSIKTSIISEISNHSTGLVRAVAARQDAVNQHVQVQLTDLQARSDVLEHSQHEMRKQMQEMRKELHCQERAIPIKDYEDMQVWDRQPDPTVLIASLSEMASKEKVNAELSEWLSEAGVAKNQYKLIGDSPSRKYIIQMLGNSDAAQRKVRAARRALKRDAQNWRQFETDAVLGGRAKIFVGLDKSARQIRTEVQTERLASFVKYQLPNKRIKHDRAKGIVFIDSIPAITAQTGDSFESKSRLLWNYTAVTSQGVDQKALQDTFNATFNAVEVVLRFVCETAEYTEMLDELIRHSDIDRLPPIPRWRELKRLMREAAARGRQLGSCSLGPPLPPAGRPRLRAAGSGMPTGLVTTWLEEKGFGFIAPDDASLGDLFVHVSELRDARSNALTRGDRVRFEVKYNREKGKNLAIGVTVERNAADRGGRRGDRGDSRSRRKPSRSRSKRKARSRSSRSRSKRKARSRSGSRSRSKRRSSRSRSKRKSSRSRSKKKARSASAGSRSRSPRKAKASRSRSKGRKRSSSSGSKQKKGTDKSAAKKRKGSSSSSS</sequence>
<evidence type="ECO:0000259" key="2">
    <source>
        <dbReference type="PROSITE" id="PS51857"/>
    </source>
</evidence>
<feature type="compositionally biased region" description="Basic and acidic residues" evidence="1">
    <location>
        <begin position="80"/>
        <end position="90"/>
    </location>
</feature>
<dbReference type="SUPFAM" id="SSF50249">
    <property type="entry name" value="Nucleic acid-binding proteins"/>
    <property type="match status" value="1"/>
</dbReference>
<feature type="region of interest" description="Disordered" evidence="1">
    <location>
        <begin position="64"/>
        <end position="143"/>
    </location>
</feature>
<dbReference type="Proteomes" id="UP001189429">
    <property type="component" value="Unassembled WGS sequence"/>
</dbReference>
<gene>
    <name evidence="3" type="ORF">PCOR1329_LOCUS41772</name>
</gene>
<dbReference type="Pfam" id="PF00313">
    <property type="entry name" value="CSD"/>
    <property type="match status" value="1"/>
</dbReference>
<evidence type="ECO:0000313" key="3">
    <source>
        <dbReference type="EMBL" id="CAK0848943.1"/>
    </source>
</evidence>
<feature type="compositionally biased region" description="Low complexity" evidence="1">
    <location>
        <begin position="92"/>
        <end position="102"/>
    </location>
</feature>
<evidence type="ECO:0000256" key="1">
    <source>
        <dbReference type="SAM" id="MobiDB-lite"/>
    </source>
</evidence>
<dbReference type="InterPro" id="IPR011129">
    <property type="entry name" value="CSD"/>
</dbReference>
<dbReference type="PROSITE" id="PS51857">
    <property type="entry name" value="CSD_2"/>
    <property type="match status" value="1"/>
</dbReference>